<feature type="compositionally biased region" description="Pro residues" evidence="1">
    <location>
        <begin position="403"/>
        <end position="414"/>
    </location>
</feature>
<organism evidence="4">
    <name type="scientific">Brassica campestris</name>
    <name type="common">Field mustard</name>
    <dbReference type="NCBI Taxonomy" id="3711"/>
    <lineage>
        <taxon>Eukaryota</taxon>
        <taxon>Viridiplantae</taxon>
        <taxon>Streptophyta</taxon>
        <taxon>Embryophyta</taxon>
        <taxon>Tracheophyta</taxon>
        <taxon>Spermatophyta</taxon>
        <taxon>Magnoliopsida</taxon>
        <taxon>eudicotyledons</taxon>
        <taxon>Gunneridae</taxon>
        <taxon>Pentapetalae</taxon>
        <taxon>rosids</taxon>
        <taxon>malvids</taxon>
        <taxon>Brassicales</taxon>
        <taxon>Brassicaceae</taxon>
        <taxon>Brassiceae</taxon>
        <taxon>Brassica</taxon>
    </lineage>
</organism>
<dbReference type="SUPFAM" id="SSF50405">
    <property type="entry name" value="Actin-crosslinking proteins"/>
    <property type="match status" value="2"/>
</dbReference>
<feature type="domain" description="DUF569" evidence="3">
    <location>
        <begin position="443"/>
        <end position="520"/>
    </location>
</feature>
<dbReference type="Pfam" id="PF04601">
    <property type="entry name" value="DUF569"/>
    <property type="match status" value="2"/>
</dbReference>
<feature type="region of interest" description="Disordered" evidence="1">
    <location>
        <begin position="346"/>
        <end position="371"/>
    </location>
</feature>
<reference evidence="4" key="1">
    <citation type="submission" date="2018-11" db="EMBL/GenBank/DDBJ databases">
        <authorList>
            <consortium name="Genoscope - CEA"/>
            <person name="William W."/>
        </authorList>
    </citation>
    <scope>NUCLEOTIDE SEQUENCE</scope>
</reference>
<evidence type="ECO:0008006" key="5">
    <source>
        <dbReference type="Google" id="ProtNLM"/>
    </source>
</evidence>
<dbReference type="EMBL" id="LR031568">
    <property type="protein sequence ID" value="VDC61935.1"/>
    <property type="molecule type" value="Genomic_DNA"/>
</dbReference>
<evidence type="ECO:0000256" key="1">
    <source>
        <dbReference type="SAM" id="MobiDB-lite"/>
    </source>
</evidence>
<gene>
    <name evidence="4" type="ORF">BRAA09T39546Z</name>
</gene>
<dbReference type="Gene3D" id="2.80.10.50">
    <property type="match status" value="2"/>
</dbReference>
<feature type="compositionally biased region" description="Low complexity" evidence="1">
    <location>
        <begin position="158"/>
        <end position="177"/>
    </location>
</feature>
<sequence length="527" mass="58804">MELFTKGEAVKLRSHLDKFLVADDDQETIRQSRKGDARRAVWTVETVEAKPNLIRLKSSHGTYLTASNKPLLLGMTGEKVTQTHSSNKPMDWQTQWEPVRDGFSVKLKSWCGKWMRANGGTPPWRNSVTHDEPHTSKTKNWLVWDVITVDGSDLENMSAGDESSVSSPVSSHISGSDLGSEPASPVSARSLKSIDRFASLGFSSMSPRWSSKPVSLTNSFNQKEKTSSLNQNDTVSAMEFFQKAKAIRMRNSHNKYLSADDDEETVTQDRNGSTKNARWTVEPVRDSYHVIRLKSCYGKYLTASNERFLLGATGKKVIQLKPSRLDSSVEWEPVREGSKIKLRTRNGNYLRGNGGLPPWRNSVTHDNPHMSATQDSISWEVDVVEILVNPQVTAETEFTPSPKTQPPPQKTQPPPHRRPSRTQSSLSERSEQDSVVSPPKLDGRTIYYHIADDEGHVEDESSVGYAFTFKGNSVAELTQTLREETCMEDAVVCTRSPLNGKLFPLRLQLPPNNGTLHVILVPSSASL</sequence>
<dbReference type="FunFam" id="2.80.10.50:FF:000067">
    <property type="entry name" value="BnaC05g19630D protein"/>
    <property type="match status" value="2"/>
</dbReference>
<feature type="domain" description="DUF569" evidence="2">
    <location>
        <begin position="1"/>
        <end position="144"/>
    </location>
</feature>
<dbReference type="AlphaFoldDB" id="A0A3P5YGJ4"/>
<dbReference type="PANTHER" id="PTHR31205:SF40">
    <property type="entry name" value="ACTIN CROSS-LINKING PROTEIN"/>
    <property type="match status" value="1"/>
</dbReference>
<dbReference type="InterPro" id="IPR008999">
    <property type="entry name" value="Actin-crosslinking"/>
</dbReference>
<name>A0A3P5YGJ4_BRACM</name>
<dbReference type="PANTHER" id="PTHR31205">
    <property type="entry name" value="ACTIN CROSS-LINKING PROTEIN (DUF569)"/>
    <property type="match status" value="1"/>
</dbReference>
<accession>A0A3P5YGJ4</accession>
<dbReference type="CDD" id="cd23340">
    <property type="entry name" value="beta-trefoil_FSCN_ACP-like"/>
    <property type="match status" value="2"/>
</dbReference>
<evidence type="ECO:0000313" key="4">
    <source>
        <dbReference type="EMBL" id="VDC61935.1"/>
    </source>
</evidence>
<dbReference type="InterPro" id="IPR007679">
    <property type="entry name" value="DUF569"/>
</dbReference>
<dbReference type="InterPro" id="IPR054726">
    <property type="entry name" value="Ubiq_DUF569-assoc"/>
</dbReference>
<dbReference type="Pfam" id="PF22932">
    <property type="entry name" value="Ubiq_DUF_assoc"/>
    <property type="match status" value="1"/>
</dbReference>
<feature type="region of interest" description="Disordered" evidence="1">
    <location>
        <begin position="394"/>
        <end position="440"/>
    </location>
</feature>
<protein>
    <recommendedName>
        <fullName evidence="5">DUF569 domain-containing protein</fullName>
    </recommendedName>
</protein>
<proteinExistence type="predicted"/>
<feature type="region of interest" description="Disordered" evidence="1">
    <location>
        <begin position="155"/>
        <end position="186"/>
    </location>
</feature>
<feature type="domain" description="DUF569" evidence="2">
    <location>
        <begin position="238"/>
        <end position="379"/>
    </location>
</feature>
<feature type="compositionally biased region" description="Polar residues" evidence="1">
    <location>
        <begin position="361"/>
        <end position="371"/>
    </location>
</feature>
<evidence type="ECO:0000259" key="2">
    <source>
        <dbReference type="Pfam" id="PF04601"/>
    </source>
</evidence>
<evidence type="ECO:0000259" key="3">
    <source>
        <dbReference type="Pfam" id="PF22932"/>
    </source>
</evidence>